<keyword evidence="2" id="KW-1003">Cell membrane</keyword>
<keyword evidence="7" id="KW-0325">Glycoprotein</keyword>
<reference evidence="9" key="1">
    <citation type="submission" date="2022-08" db="UniProtKB">
        <authorList>
            <consortium name="EnsemblMetazoa"/>
        </authorList>
    </citation>
    <scope>IDENTIFICATION</scope>
    <source>
        <strain evidence="9">Israel</strain>
    </source>
</reference>
<evidence type="ECO:0000259" key="8">
    <source>
        <dbReference type="Pfam" id="PF24061"/>
    </source>
</evidence>
<organism evidence="9 10">
    <name type="scientific">Phlebotomus papatasi</name>
    <name type="common">Sandfly</name>
    <dbReference type="NCBI Taxonomy" id="29031"/>
    <lineage>
        <taxon>Eukaryota</taxon>
        <taxon>Metazoa</taxon>
        <taxon>Ecdysozoa</taxon>
        <taxon>Arthropoda</taxon>
        <taxon>Hexapoda</taxon>
        <taxon>Insecta</taxon>
        <taxon>Pterygota</taxon>
        <taxon>Neoptera</taxon>
        <taxon>Endopterygota</taxon>
        <taxon>Diptera</taxon>
        <taxon>Nematocera</taxon>
        <taxon>Psychodoidea</taxon>
        <taxon>Psychodidae</taxon>
        <taxon>Phlebotomus</taxon>
        <taxon>Phlebotomus</taxon>
    </lineage>
</organism>
<name>A0A3F2ZEM3_PHLPP</name>
<dbReference type="SUPFAM" id="SSF53850">
    <property type="entry name" value="Periplasmic binding protein-like II"/>
    <property type="match status" value="1"/>
</dbReference>
<feature type="domain" description="Putative ionotropic receptor ligand binding" evidence="8">
    <location>
        <begin position="35"/>
        <end position="219"/>
    </location>
</feature>
<evidence type="ECO:0000256" key="2">
    <source>
        <dbReference type="ARBA" id="ARBA00022475"/>
    </source>
</evidence>
<dbReference type="PANTHER" id="PTHR42643:SF30">
    <property type="entry name" value="IONOTROPIC RECEPTOR 40A-RELATED"/>
    <property type="match status" value="1"/>
</dbReference>
<keyword evidence="3" id="KW-0812">Transmembrane</keyword>
<evidence type="ECO:0000256" key="3">
    <source>
        <dbReference type="ARBA" id="ARBA00022692"/>
    </source>
</evidence>
<dbReference type="Gene3D" id="3.40.190.10">
    <property type="entry name" value="Periplasmic binding protein-like II"/>
    <property type="match status" value="1"/>
</dbReference>
<accession>A0A3F2ZEM3</accession>
<evidence type="ECO:0000256" key="7">
    <source>
        <dbReference type="ARBA" id="ARBA00023180"/>
    </source>
</evidence>
<dbReference type="PANTHER" id="PTHR42643">
    <property type="entry name" value="IONOTROPIC RECEPTOR 20A-RELATED"/>
    <property type="match status" value="1"/>
</dbReference>
<dbReference type="InterPro" id="IPR056198">
    <property type="entry name" value="LBD_receptor"/>
</dbReference>
<proteinExistence type="predicted"/>
<keyword evidence="10" id="KW-1185">Reference proteome</keyword>
<dbReference type="VEuPathDB" id="VectorBase:PPAI013273"/>
<sequence>MKSYKYLIIILAIYYKVKTCSTSDNKYNFTIPKFENSLSKLLEFIIVDFYSIHSRQITITRAASNHENYIDQSGIINEVLYHVEDQIPVRLEGYEAHVPVFTRFYNVFIVDSYESFRKIIDGVSKESFDFTGYYTVVLTNIERNYTDVVGKILHDCWNMYIINVNIVTYDPYNAKRAYMLTYFPYSPTHCGQVKPVITGVFEQETFRKNLTIFPEKVNNFHGCNLTVGTFQFEPYMIIIPLGHDRYHFSGFEGILTSVMSQRLNFSLILKTSDERWGKVEGDNSTGMSRMLLRGETNFSLGSFAASFSHYGYFSSSIPYHATPLALLIPPGRAHSNMEKLFLPMRYIIWSFLSAIFIISAIVVAIAKFIKPRRRAFIFGQRNNYPYINTINVFLGGSVAETPGRNFARFLLMLWILLSIVVRSSYQGALFGFLKEQKNVTIVDTFPKMLQEGYRIYGVEGTRKYFASMTEYKSMFVVASAQEVDELREKTANVDFKAAVVTPALIAAYMNEKHIKDNIRYRISKERIIQLYICIYMRKYSYLKEPFDKELWKYMESGLIHRWSSIYYNYKFLKEPPVRKIPKPLCLDQLTGIFMAFVILIGFSFFIFLLEVFSQKSGCVRKFCNFVN</sequence>
<dbReference type="AlphaFoldDB" id="A0A3F2ZEM3"/>
<evidence type="ECO:0000256" key="4">
    <source>
        <dbReference type="ARBA" id="ARBA00022989"/>
    </source>
</evidence>
<dbReference type="GO" id="GO:0005886">
    <property type="term" value="C:plasma membrane"/>
    <property type="evidence" value="ECO:0007669"/>
    <property type="project" value="UniProtKB-SubCell"/>
</dbReference>
<evidence type="ECO:0000313" key="9">
    <source>
        <dbReference type="EnsemblMetazoa" id="PPAI013273-PA"/>
    </source>
</evidence>
<evidence type="ECO:0000313" key="10">
    <source>
        <dbReference type="Proteomes" id="UP000092462"/>
    </source>
</evidence>
<evidence type="ECO:0000256" key="6">
    <source>
        <dbReference type="ARBA" id="ARBA00023170"/>
    </source>
</evidence>
<keyword evidence="5" id="KW-0472">Membrane</keyword>
<keyword evidence="4" id="KW-1133">Transmembrane helix</keyword>
<comment type="subcellular location">
    <subcellularLocation>
        <location evidence="1">Cell membrane</location>
        <topology evidence="1">Multi-pass membrane protein</topology>
    </subcellularLocation>
</comment>
<protein>
    <recommendedName>
        <fullName evidence="8">Putative ionotropic receptor ligand binding domain-containing protein</fullName>
    </recommendedName>
</protein>
<keyword evidence="6" id="KW-0675">Receptor</keyword>
<evidence type="ECO:0000256" key="1">
    <source>
        <dbReference type="ARBA" id="ARBA00004651"/>
    </source>
</evidence>
<dbReference type="VEuPathDB" id="VectorBase:PPAPM1_006883"/>
<dbReference type="EnsemblMetazoa" id="PPAI013273-RA">
    <property type="protein sequence ID" value="PPAI013273-PA"/>
    <property type="gene ID" value="PPAI013273"/>
</dbReference>
<evidence type="ECO:0000256" key="5">
    <source>
        <dbReference type="ARBA" id="ARBA00023136"/>
    </source>
</evidence>
<dbReference type="Proteomes" id="UP000092462">
    <property type="component" value="Unassembled WGS sequence"/>
</dbReference>
<dbReference type="InterPro" id="IPR052192">
    <property type="entry name" value="Insect_Ionotropic_Sensory_Rcpt"/>
</dbReference>
<dbReference type="Pfam" id="PF24061">
    <property type="entry name" value="LBD_receptor"/>
    <property type="match status" value="1"/>
</dbReference>
<dbReference type="Gene3D" id="1.10.287.70">
    <property type="match status" value="1"/>
</dbReference>
<dbReference type="EMBL" id="AJVK01000698">
    <property type="status" value="NOT_ANNOTATED_CDS"/>
    <property type="molecule type" value="Genomic_DNA"/>
</dbReference>